<dbReference type="RefSeq" id="WP_114790078.1">
    <property type="nucleotide sequence ID" value="NZ_CP139960.1"/>
</dbReference>
<dbReference type="Gene3D" id="3.90.15.10">
    <property type="entry name" value="Topoisomerase I, Chain A, domain 3"/>
    <property type="match status" value="1"/>
</dbReference>
<dbReference type="InterPro" id="IPR014711">
    <property type="entry name" value="TopoI_cat_a-hlx-sub_euk"/>
</dbReference>
<keyword evidence="5" id="KW-0238">DNA-binding</keyword>
<dbReference type="SUPFAM" id="SSF55869">
    <property type="entry name" value="DNA topoisomerase I domain"/>
    <property type="match status" value="1"/>
</dbReference>
<evidence type="ECO:0000256" key="3">
    <source>
        <dbReference type="ARBA" id="ARBA00012891"/>
    </source>
</evidence>
<dbReference type="PROSITE" id="PS52038">
    <property type="entry name" value="TOPO_IB_2"/>
    <property type="match status" value="1"/>
</dbReference>
<reference evidence="9 10" key="1">
    <citation type="submission" date="2023-12" db="EMBL/GenBank/DDBJ databases">
        <title>Genome sequencing and assembly of bacterial species from a model synthetic community.</title>
        <authorList>
            <person name="Hogle S.L."/>
        </authorList>
    </citation>
    <scope>NUCLEOTIDE SEQUENCE [LARGE SCALE GENOMIC DNA]</scope>
    <source>
        <strain evidence="9 10">HAMBI_3031</strain>
    </source>
</reference>
<feature type="domain" description="DNA topoisomerase IB N-terminal" evidence="8">
    <location>
        <begin position="52"/>
        <end position="98"/>
    </location>
</feature>
<sequence length="366" mass="41071">MQIEAADIVVNISPQKLVDAINDAKKSARIVKLTYVSDADAGIVRMKRGQSFTYKKGGKTVADQDTLSRIRSLVIPPAWQNVWICSLENGHLQCTGVDLMGRKQYRYHPLWNALRKETKFYRLLQFGQALKSIRKTLSRHLSGRDLNRQKVLAAVVSVMDKTGIRVGNNIYEKLYGSFGLSTLKNKHIKISGNKVQFSFRGKKGVYQNISLKSARLAKIIRQCKEIPGKELFQYLDDSGNRHSISSGDVNDYIKEISGGEFTSKDFRTWTGTVDCIGQFAKIGSFETQTEMKRNMVAAIDCVAANLGNTRSVCKSHYIHPLVLAMYEDSRLLSYIQSPALTRGDNDPAPLEAVLLKILKKEKMTGK</sequence>
<evidence type="ECO:0000259" key="7">
    <source>
        <dbReference type="Pfam" id="PF01028"/>
    </source>
</evidence>
<dbReference type="EMBL" id="CP139960">
    <property type="protein sequence ID" value="WQD36443.1"/>
    <property type="molecule type" value="Genomic_DNA"/>
</dbReference>
<dbReference type="Gene3D" id="1.10.132.120">
    <property type="match status" value="1"/>
</dbReference>
<dbReference type="InterPro" id="IPR035447">
    <property type="entry name" value="DNA_topo_I_N_sf"/>
</dbReference>
<evidence type="ECO:0000259" key="8">
    <source>
        <dbReference type="Pfam" id="PF21338"/>
    </source>
</evidence>
<dbReference type="PRINTS" id="PR00416">
    <property type="entry name" value="EUTPISMRASEI"/>
</dbReference>
<dbReference type="Pfam" id="PF01028">
    <property type="entry name" value="Topoisom_I"/>
    <property type="match status" value="1"/>
</dbReference>
<feature type="domain" description="DNA topoisomerase I catalytic core eukaryotic-type" evidence="7">
    <location>
        <begin position="115"/>
        <end position="316"/>
    </location>
</feature>
<organism evidence="9 10">
    <name type="scientific">Niabella yanshanensis</name>
    <dbReference type="NCBI Taxonomy" id="577386"/>
    <lineage>
        <taxon>Bacteria</taxon>
        <taxon>Pseudomonadati</taxon>
        <taxon>Bacteroidota</taxon>
        <taxon>Chitinophagia</taxon>
        <taxon>Chitinophagales</taxon>
        <taxon>Chitinophagaceae</taxon>
        <taxon>Niabella</taxon>
    </lineage>
</organism>
<dbReference type="InterPro" id="IPR011010">
    <property type="entry name" value="DNA_brk_join_enz"/>
</dbReference>
<evidence type="ECO:0000256" key="4">
    <source>
        <dbReference type="ARBA" id="ARBA00023029"/>
    </source>
</evidence>
<evidence type="ECO:0000313" key="9">
    <source>
        <dbReference type="EMBL" id="WQD36443.1"/>
    </source>
</evidence>
<accession>A0ABZ0VZI9</accession>
<evidence type="ECO:0000256" key="5">
    <source>
        <dbReference type="ARBA" id="ARBA00023125"/>
    </source>
</evidence>
<keyword evidence="6" id="KW-0413">Isomerase</keyword>
<dbReference type="InterPro" id="IPR001631">
    <property type="entry name" value="TopoI"/>
</dbReference>
<evidence type="ECO:0000256" key="6">
    <source>
        <dbReference type="ARBA" id="ARBA00023235"/>
    </source>
</evidence>
<gene>
    <name evidence="9" type="ORF">U0035_12280</name>
</gene>
<evidence type="ECO:0000256" key="2">
    <source>
        <dbReference type="ARBA" id="ARBA00006645"/>
    </source>
</evidence>
<dbReference type="SUPFAM" id="SSF56349">
    <property type="entry name" value="DNA breaking-rejoining enzymes"/>
    <property type="match status" value="1"/>
</dbReference>
<comment type="catalytic activity">
    <reaction evidence="1">
        <text>ATP-independent breakage of single-stranded DNA, followed by passage and rejoining.</text>
        <dbReference type="EC" id="5.6.2.1"/>
    </reaction>
</comment>
<dbReference type="Pfam" id="PF21338">
    <property type="entry name" value="Top1B_N_bact"/>
    <property type="match status" value="1"/>
</dbReference>
<evidence type="ECO:0000256" key="1">
    <source>
        <dbReference type="ARBA" id="ARBA00000213"/>
    </source>
</evidence>
<dbReference type="InterPro" id="IPR013500">
    <property type="entry name" value="TopoI_cat_euk"/>
</dbReference>
<name>A0ABZ0VZI9_9BACT</name>
<dbReference type="EC" id="5.6.2.1" evidence="3"/>
<protein>
    <recommendedName>
        <fullName evidence="3">DNA topoisomerase</fullName>
        <ecNumber evidence="3">5.6.2.1</ecNumber>
    </recommendedName>
</protein>
<proteinExistence type="inferred from homology"/>
<comment type="similarity">
    <text evidence="2">Belongs to the type IB topoisomerase family.</text>
</comment>
<dbReference type="Proteomes" id="UP001325680">
    <property type="component" value="Chromosome"/>
</dbReference>
<evidence type="ECO:0000313" key="10">
    <source>
        <dbReference type="Proteomes" id="UP001325680"/>
    </source>
</evidence>
<keyword evidence="10" id="KW-1185">Reference proteome</keyword>
<dbReference type="Gene3D" id="3.30.66.10">
    <property type="entry name" value="DNA topoisomerase I domain"/>
    <property type="match status" value="1"/>
</dbReference>
<keyword evidence="4" id="KW-0799">Topoisomerase</keyword>
<dbReference type="InterPro" id="IPR049331">
    <property type="entry name" value="Top1B_N_bact"/>
</dbReference>